<dbReference type="GO" id="GO:0005737">
    <property type="term" value="C:cytoplasm"/>
    <property type="evidence" value="ECO:0007669"/>
    <property type="project" value="UniProtKB-SubCell"/>
</dbReference>
<dbReference type="FunFam" id="3.40.50.1440:FF:000001">
    <property type="entry name" value="Cell division protein FtsZ"/>
    <property type="match status" value="1"/>
</dbReference>
<dbReference type="GO" id="GO:0005525">
    <property type="term" value="F:GTP binding"/>
    <property type="evidence" value="ECO:0007669"/>
    <property type="project" value="UniProtKB-UniRule"/>
</dbReference>
<feature type="binding site" evidence="4">
    <location>
        <begin position="24"/>
        <end position="28"/>
    </location>
    <ligand>
        <name>GTP</name>
        <dbReference type="ChEBI" id="CHEBI:37565"/>
    </ligand>
</feature>
<keyword evidence="4 6" id="KW-0132">Cell division</keyword>
<evidence type="ECO:0000256" key="6">
    <source>
        <dbReference type="RuleBase" id="RU000631"/>
    </source>
</evidence>
<dbReference type="EMBL" id="SPDV01000039">
    <property type="protein sequence ID" value="TFI57089.1"/>
    <property type="molecule type" value="Genomic_DNA"/>
</dbReference>
<keyword evidence="4 6" id="KW-0717">Septation</keyword>
<comment type="function">
    <text evidence="4 6">Essential cell division protein that forms a contractile ring structure (Z ring) at the future cell division site. The regulation of the ring assembly controls the timing and the location of cell division. One of the functions of the FtsZ ring is to recruit other cell division proteins to the septum to produce a new cell wall between the dividing cells. Binds GTP and shows GTPase activity.</text>
</comment>
<comment type="similarity">
    <text evidence="1 4 6">Belongs to the FtsZ family.</text>
</comment>
<comment type="caution">
    <text evidence="9">The sequence shown here is derived from an EMBL/GenBank/DDBJ whole genome shotgun (WGS) entry which is preliminary data.</text>
</comment>
<dbReference type="Gene3D" id="3.40.50.1440">
    <property type="entry name" value="Tubulin/FtsZ, GTPase domain"/>
    <property type="match status" value="1"/>
</dbReference>
<dbReference type="NCBIfam" id="TIGR00065">
    <property type="entry name" value="ftsZ"/>
    <property type="match status" value="1"/>
</dbReference>
<dbReference type="Proteomes" id="UP000298213">
    <property type="component" value="Unassembled WGS sequence"/>
</dbReference>
<sequence>MMTDAVSNYGSELRPRICVVGVGGAGGNAVANMIEHGVTGVEFIVANTDAQALNASPVERGIQLGREITQGLGAGAAAEIGRAAAMESLDEIVAALDGAHMCFIAAGMGGGTGTGAAPVIAAAARARGILTVGVVTKPFGFEGRRRAAAAEEGLAALTPHVDTLIVIPNQNLFRVVSPSTTFRQAFRMADEVLEQGVRSISDLILMPGLINLDFADVRTIMLSMGKAMLGTGEASGERRATDAAERAINNPLLDGAIRGARGLIISVAGGEDMRLMEIDEAAMRIKDEIHPDANIIWGSAVDPALEGRIRVSILATGIDGETATAAADQLETPAAMPFAASQAAPVAAAAEIAVSRSTAVIEPAEPIAEAAEPVEEPFYEVQIAAPWEDGYAATDTLVLAASDAVTVEGPRIDPAAAFFREPRGSDEGLILVQPPAPAAPAFAAGEFGGGRPVHKAVAAPLRGPSLLQRLSMLARGDGGRGGHLPR</sequence>
<dbReference type="RefSeq" id="WP_135089095.1">
    <property type="nucleotide sequence ID" value="NZ_SPDV01000039.1"/>
</dbReference>
<evidence type="ECO:0000259" key="8">
    <source>
        <dbReference type="SMART" id="SM00865"/>
    </source>
</evidence>
<evidence type="ECO:0000256" key="5">
    <source>
        <dbReference type="NCBIfam" id="TIGR00065"/>
    </source>
</evidence>
<accession>A0A4Y8ZQJ0</accession>
<feature type="domain" description="Tubulin/FtsZ GTPase" evidence="7">
    <location>
        <begin position="16"/>
        <end position="208"/>
    </location>
</feature>
<organism evidence="9 10">
    <name type="scientific">Sphingomonas parva</name>
    <dbReference type="NCBI Taxonomy" id="2555898"/>
    <lineage>
        <taxon>Bacteria</taxon>
        <taxon>Pseudomonadati</taxon>
        <taxon>Pseudomonadota</taxon>
        <taxon>Alphaproteobacteria</taxon>
        <taxon>Sphingomonadales</taxon>
        <taxon>Sphingomonadaceae</taxon>
        <taxon>Sphingomonas</taxon>
    </lineage>
</organism>
<dbReference type="PANTHER" id="PTHR30314:SF3">
    <property type="entry name" value="MITOCHONDRIAL DIVISION PROTEIN FSZA"/>
    <property type="match status" value="1"/>
</dbReference>
<keyword evidence="4" id="KW-0963">Cytoplasm</keyword>
<dbReference type="Pfam" id="PF00091">
    <property type="entry name" value="Tubulin"/>
    <property type="match status" value="1"/>
</dbReference>
<dbReference type="Pfam" id="PF12327">
    <property type="entry name" value="FtsZ_C"/>
    <property type="match status" value="1"/>
</dbReference>
<dbReference type="PRINTS" id="PR00423">
    <property type="entry name" value="CELLDVISFTSZ"/>
</dbReference>
<proteinExistence type="inferred from homology"/>
<evidence type="ECO:0000256" key="3">
    <source>
        <dbReference type="ARBA" id="ARBA00023134"/>
    </source>
</evidence>
<dbReference type="InterPro" id="IPR018316">
    <property type="entry name" value="Tubulin/FtsZ_2-layer-sand-dom"/>
</dbReference>
<evidence type="ECO:0000259" key="7">
    <source>
        <dbReference type="SMART" id="SM00864"/>
    </source>
</evidence>
<keyword evidence="2 4" id="KW-0547">Nucleotide-binding</keyword>
<dbReference type="InterPro" id="IPR036525">
    <property type="entry name" value="Tubulin/FtsZ_GTPase_sf"/>
</dbReference>
<comment type="subcellular location">
    <subcellularLocation>
        <location evidence="4">Cytoplasm</location>
    </subcellularLocation>
    <text evidence="4">Assembles at midcell at the inner surface of the cytoplasmic membrane.</text>
</comment>
<comment type="subunit">
    <text evidence="4">Homodimer. Polymerizes to form a dynamic ring structure in a strictly GTP-dependent manner. Interacts directly with several other division proteins.</text>
</comment>
<name>A0A4Y8ZQJ0_9SPHN</name>
<reference evidence="9 10" key="1">
    <citation type="submission" date="2019-03" db="EMBL/GenBank/DDBJ databases">
        <title>Genome sequence of Sphingomonas sp. 17J27-24.</title>
        <authorList>
            <person name="Kim M."/>
            <person name="Maeng S."/>
            <person name="Sathiyaraj S."/>
        </authorList>
    </citation>
    <scope>NUCLEOTIDE SEQUENCE [LARGE SCALE GENOMIC DNA]</scope>
    <source>
        <strain evidence="9 10">17J27-24</strain>
    </source>
</reference>
<dbReference type="SUPFAM" id="SSF55307">
    <property type="entry name" value="Tubulin C-terminal domain-like"/>
    <property type="match status" value="1"/>
</dbReference>
<keyword evidence="4 6" id="KW-0131">Cell cycle</keyword>
<dbReference type="InterPro" id="IPR020805">
    <property type="entry name" value="Cell_div_FtsZ_CS"/>
</dbReference>
<evidence type="ECO:0000256" key="2">
    <source>
        <dbReference type="ARBA" id="ARBA00022741"/>
    </source>
</evidence>
<dbReference type="GO" id="GO:0003924">
    <property type="term" value="F:GTPase activity"/>
    <property type="evidence" value="ECO:0007669"/>
    <property type="project" value="UniProtKB-UniRule"/>
</dbReference>
<evidence type="ECO:0000313" key="10">
    <source>
        <dbReference type="Proteomes" id="UP000298213"/>
    </source>
</evidence>
<dbReference type="SMART" id="SM00864">
    <property type="entry name" value="Tubulin"/>
    <property type="match status" value="1"/>
</dbReference>
<dbReference type="InterPro" id="IPR003008">
    <property type="entry name" value="Tubulin_FtsZ_GTPase"/>
</dbReference>
<evidence type="ECO:0000256" key="1">
    <source>
        <dbReference type="ARBA" id="ARBA00009690"/>
    </source>
</evidence>
<evidence type="ECO:0000313" key="9">
    <source>
        <dbReference type="EMBL" id="TFI57089.1"/>
    </source>
</evidence>
<dbReference type="InterPro" id="IPR000158">
    <property type="entry name" value="Cell_div_FtsZ"/>
</dbReference>
<dbReference type="CDD" id="cd02201">
    <property type="entry name" value="FtsZ_type1"/>
    <property type="match status" value="1"/>
</dbReference>
<dbReference type="GO" id="GO:0051258">
    <property type="term" value="P:protein polymerization"/>
    <property type="evidence" value="ECO:0007669"/>
    <property type="project" value="UniProtKB-UniRule"/>
</dbReference>
<dbReference type="Gene3D" id="3.30.1330.20">
    <property type="entry name" value="Tubulin/FtsZ, C-terminal domain"/>
    <property type="match status" value="1"/>
</dbReference>
<gene>
    <name evidence="4 9" type="primary">ftsZ</name>
    <name evidence="9" type="ORF">E2493_16800</name>
</gene>
<dbReference type="GO" id="GO:0043093">
    <property type="term" value="P:FtsZ-dependent cytokinesis"/>
    <property type="evidence" value="ECO:0007669"/>
    <property type="project" value="UniProtKB-UniRule"/>
</dbReference>
<dbReference type="InterPro" id="IPR037103">
    <property type="entry name" value="Tubulin/FtsZ-like_C"/>
</dbReference>
<dbReference type="InterPro" id="IPR008280">
    <property type="entry name" value="Tub_FtsZ_C"/>
</dbReference>
<dbReference type="PROSITE" id="PS01135">
    <property type="entry name" value="FTSZ_2"/>
    <property type="match status" value="1"/>
</dbReference>
<dbReference type="SMART" id="SM00865">
    <property type="entry name" value="Tubulin_C"/>
    <property type="match status" value="1"/>
</dbReference>
<feature type="binding site" evidence="4">
    <location>
        <position position="142"/>
    </location>
    <ligand>
        <name>GTP</name>
        <dbReference type="ChEBI" id="CHEBI:37565"/>
    </ligand>
</feature>
<dbReference type="GO" id="GO:0000917">
    <property type="term" value="P:division septum assembly"/>
    <property type="evidence" value="ECO:0007669"/>
    <property type="project" value="UniProtKB-KW"/>
</dbReference>
<dbReference type="HAMAP" id="MF_00909">
    <property type="entry name" value="FtsZ"/>
    <property type="match status" value="1"/>
</dbReference>
<dbReference type="AlphaFoldDB" id="A0A4Y8ZQJ0"/>
<feature type="binding site" evidence="4">
    <location>
        <begin position="111"/>
        <end position="113"/>
    </location>
    <ligand>
        <name>GTP</name>
        <dbReference type="ChEBI" id="CHEBI:37565"/>
    </ligand>
</feature>
<dbReference type="InterPro" id="IPR024757">
    <property type="entry name" value="FtsZ_C"/>
</dbReference>
<feature type="binding site" evidence="4">
    <location>
        <position position="190"/>
    </location>
    <ligand>
        <name>GTP</name>
        <dbReference type="ChEBI" id="CHEBI:37565"/>
    </ligand>
</feature>
<dbReference type="InterPro" id="IPR045061">
    <property type="entry name" value="FtsZ/CetZ"/>
</dbReference>
<dbReference type="PANTHER" id="PTHR30314">
    <property type="entry name" value="CELL DIVISION PROTEIN FTSZ-RELATED"/>
    <property type="match status" value="1"/>
</dbReference>
<dbReference type="SUPFAM" id="SSF52490">
    <property type="entry name" value="Tubulin nucleotide-binding domain-like"/>
    <property type="match status" value="1"/>
</dbReference>
<dbReference type="OrthoDB" id="9813375at2"/>
<protein>
    <recommendedName>
        <fullName evidence="4 5">Cell division protein FtsZ</fullName>
    </recommendedName>
</protein>
<keyword evidence="3 4" id="KW-0342">GTP-binding</keyword>
<evidence type="ECO:0000256" key="4">
    <source>
        <dbReference type="HAMAP-Rule" id="MF_00909"/>
    </source>
</evidence>
<feature type="binding site" evidence="4">
    <location>
        <position position="146"/>
    </location>
    <ligand>
        <name>GTP</name>
        <dbReference type="ChEBI" id="CHEBI:37565"/>
    </ligand>
</feature>
<feature type="domain" description="Tubulin/FtsZ 2-layer sandwich" evidence="8">
    <location>
        <begin position="210"/>
        <end position="327"/>
    </location>
</feature>
<keyword evidence="10" id="KW-1185">Reference proteome</keyword>
<dbReference type="GO" id="GO:0032153">
    <property type="term" value="C:cell division site"/>
    <property type="evidence" value="ECO:0007669"/>
    <property type="project" value="UniProtKB-UniRule"/>
</dbReference>